<evidence type="ECO:0000313" key="2">
    <source>
        <dbReference type="EMBL" id="EHJ08745.1"/>
    </source>
</evidence>
<dbReference type="EMBL" id="AEUN01000080">
    <property type="protein sequence ID" value="EHJ08745.1"/>
    <property type="molecule type" value="Genomic_DNA"/>
</dbReference>
<sequence length="204" mass="24072">MTKYTFSPKDFKAFDVEGLDARMEALNEYIRPQLNQLGEYYSDFFTSQTGETFYPHVAKHARRSVNPPKDTWVAFAPNKRGYKMLPHFQIGLFRDHLFVMFGIMHEAKDKAQQAKIFEKHFNDIKRLPEDYSICLDHMKPDKPLIKDLSDEQLNEAIQRAINVKKGEFFVARYITPQDEHLKSDKAFLTFLDDTFNHFLKFYTA</sequence>
<comment type="caution">
    <text evidence="2">The sequence shown here is derived from an EMBL/GenBank/DDBJ whole genome shotgun (WGS) entry which is preliminary data.</text>
</comment>
<name>G5JGE0_9STAP</name>
<protein>
    <recommendedName>
        <fullName evidence="1">UPF0637 protein SS7213T_02533</fullName>
    </recommendedName>
</protein>
<dbReference type="PATRIC" id="fig|911238.3.peg.457"/>
<dbReference type="Proteomes" id="UP000005413">
    <property type="component" value="Unassembled WGS sequence"/>
</dbReference>
<dbReference type="Gene3D" id="3.30.930.20">
    <property type="entry name" value="Protein of unknown function DUF1054"/>
    <property type="match status" value="1"/>
</dbReference>
<accession>G5JGE0</accession>
<dbReference type="PIRSF" id="PIRSF021332">
    <property type="entry name" value="DUF1054"/>
    <property type="match status" value="1"/>
</dbReference>
<dbReference type="SUPFAM" id="SSF142913">
    <property type="entry name" value="YktB/PF0168-like"/>
    <property type="match status" value="1"/>
</dbReference>
<keyword evidence="3" id="KW-1185">Reference proteome</keyword>
<evidence type="ECO:0000256" key="1">
    <source>
        <dbReference type="HAMAP-Rule" id="MF_01851"/>
    </source>
</evidence>
<dbReference type="InterPro" id="IPR009403">
    <property type="entry name" value="UPF0637"/>
</dbReference>
<organism evidence="2 3">
    <name type="scientific">Staphylococcus simiae CCM 7213 = CCUG 51256</name>
    <dbReference type="NCBI Taxonomy" id="911238"/>
    <lineage>
        <taxon>Bacteria</taxon>
        <taxon>Bacillati</taxon>
        <taxon>Bacillota</taxon>
        <taxon>Bacilli</taxon>
        <taxon>Bacillales</taxon>
        <taxon>Staphylococcaceae</taxon>
        <taxon>Staphylococcus</taxon>
    </lineage>
</organism>
<dbReference type="HAMAP" id="MF_01851">
    <property type="entry name" value="UPF0637"/>
    <property type="match status" value="1"/>
</dbReference>
<dbReference type="RefSeq" id="WP_002462250.1">
    <property type="nucleotide sequence ID" value="NZ_AEUN01000080.1"/>
</dbReference>
<dbReference type="AlphaFoldDB" id="G5JGE0"/>
<dbReference type="OrthoDB" id="9812818at2"/>
<proteinExistence type="inferred from homology"/>
<gene>
    <name evidence="2" type="ORF">SS7213T_02533</name>
</gene>
<dbReference type="Pfam" id="PF06335">
    <property type="entry name" value="DUF1054"/>
    <property type="match status" value="1"/>
</dbReference>
<reference evidence="2 3" key="1">
    <citation type="journal article" date="2012" name="BMC Genomics">
        <title>Comparative genomic analysis of the genus Staphylococcus including Staphylococcus aureus and its newly described sister species Staphylococcus simiae.</title>
        <authorList>
            <person name="Suzuki H."/>
            <person name="Lefebure T."/>
            <person name="Pavinski Bitar P."/>
            <person name="Stanhope M.J."/>
        </authorList>
    </citation>
    <scope>NUCLEOTIDE SEQUENCE [LARGE SCALE GENOMIC DNA]</scope>
    <source>
        <strain evidence="2 3">CCM 7213</strain>
    </source>
</reference>
<evidence type="ECO:0000313" key="3">
    <source>
        <dbReference type="Proteomes" id="UP000005413"/>
    </source>
</evidence>
<comment type="similarity">
    <text evidence="1">Belongs to the UPF0637 family.</text>
</comment>
<dbReference type="InterPro" id="IPR053707">
    <property type="entry name" value="UPF0637_domain_sf"/>
</dbReference>